<organism evidence="6 7">
    <name type="scientific">Comamonas squillarum</name>
    <dbReference type="NCBI Taxonomy" id="2977320"/>
    <lineage>
        <taxon>Bacteria</taxon>
        <taxon>Pseudomonadati</taxon>
        <taxon>Pseudomonadota</taxon>
        <taxon>Betaproteobacteria</taxon>
        <taxon>Burkholderiales</taxon>
        <taxon>Comamonadaceae</taxon>
        <taxon>Comamonas</taxon>
    </lineage>
</organism>
<protein>
    <submittedName>
        <fullName evidence="6">ATP-grasp domain-containing protein</fullName>
    </submittedName>
</protein>
<feature type="domain" description="ATP-grasp" evidence="5">
    <location>
        <begin position="115"/>
        <end position="315"/>
    </location>
</feature>
<keyword evidence="7" id="KW-1185">Reference proteome</keyword>
<dbReference type="Pfam" id="PF13535">
    <property type="entry name" value="ATP-grasp_4"/>
    <property type="match status" value="1"/>
</dbReference>
<evidence type="ECO:0000256" key="2">
    <source>
        <dbReference type="ARBA" id="ARBA00022741"/>
    </source>
</evidence>
<dbReference type="InterPro" id="IPR052032">
    <property type="entry name" value="ATP-dep_AA_Ligase"/>
</dbReference>
<dbReference type="EMBL" id="CP104377">
    <property type="protein sequence ID" value="UXC19633.1"/>
    <property type="molecule type" value="Genomic_DNA"/>
</dbReference>
<keyword evidence="3 4" id="KW-0067">ATP-binding</keyword>
<evidence type="ECO:0000259" key="5">
    <source>
        <dbReference type="PROSITE" id="PS50975"/>
    </source>
</evidence>
<dbReference type="SUPFAM" id="SSF56059">
    <property type="entry name" value="Glutathione synthetase ATP-binding domain-like"/>
    <property type="match status" value="1"/>
</dbReference>
<dbReference type="Proteomes" id="UP001058290">
    <property type="component" value="Chromosome"/>
</dbReference>
<dbReference type="Gene3D" id="3.30.470.20">
    <property type="entry name" value="ATP-grasp fold, B domain"/>
    <property type="match status" value="1"/>
</dbReference>
<name>A0ABY6A0C4_9BURK</name>
<keyword evidence="2 4" id="KW-0547">Nucleotide-binding</keyword>
<keyword evidence="1" id="KW-0436">Ligase</keyword>
<evidence type="ECO:0000256" key="3">
    <source>
        <dbReference type="ARBA" id="ARBA00022840"/>
    </source>
</evidence>
<dbReference type="PANTHER" id="PTHR43585">
    <property type="entry name" value="FUMIPYRROLE BIOSYNTHESIS PROTEIN C"/>
    <property type="match status" value="1"/>
</dbReference>
<sequence>MNKVIAIVDGCSTGVLIAQEFNRSGFRCVHVQSSANPPRIMTGAGGYHAHEYMATVVHDGNLQETVAFLSTFEVIAVVPGVESGVELADALAAAIGVPCNHPALASARRDKYQMAMAVRGAGLRSIPTLLTRDVAHALSWIHGGIGFPVVVKPPKSGGTDGVTLCDNADALHEAFSALVGKKNILLLVNEALVVQPYTSGVEYIVDTVSSDGVHQITDIWEYGKRLSFNGASFVYDHAWLLPAEGETQALLTQYAKHVLDALGIRHGAAHCEIIMAKGAPVLIEVGARICGGFVPVLCKAAIGRSQIDALVESIVSPAVFKASASEPYKLRNHALRVLLVSGTSGQLDRLPLLKDVHRLHSFHSIQLGVHPGGRIERTTNFFSHPGKIDLIHANRDVLLHEMSVIRELEANGFYEVKKEKE</sequence>
<dbReference type="PROSITE" id="PS50975">
    <property type="entry name" value="ATP_GRASP"/>
    <property type="match status" value="1"/>
</dbReference>
<gene>
    <name evidence="6" type="ORF">N4T19_05825</name>
</gene>
<accession>A0ABY6A0C4</accession>
<dbReference type="NCBIfam" id="NF005543">
    <property type="entry name" value="PRK07206.1"/>
    <property type="match status" value="1"/>
</dbReference>
<dbReference type="InterPro" id="IPR011761">
    <property type="entry name" value="ATP-grasp"/>
</dbReference>
<evidence type="ECO:0000256" key="1">
    <source>
        <dbReference type="ARBA" id="ARBA00022598"/>
    </source>
</evidence>
<proteinExistence type="predicted"/>
<evidence type="ECO:0000256" key="4">
    <source>
        <dbReference type="PROSITE-ProRule" id="PRU00409"/>
    </source>
</evidence>
<reference evidence="6" key="1">
    <citation type="submission" date="2022-09" db="EMBL/GenBank/DDBJ databases">
        <title>Bacterial diversity in gut of crayfish and pufferfish.</title>
        <authorList>
            <person name="Huang Y."/>
        </authorList>
    </citation>
    <scope>NUCLEOTIDE SEQUENCE</scope>
    <source>
        <strain evidence="6">PR12</strain>
    </source>
</reference>
<evidence type="ECO:0000313" key="7">
    <source>
        <dbReference type="Proteomes" id="UP001058290"/>
    </source>
</evidence>
<dbReference type="PANTHER" id="PTHR43585:SF2">
    <property type="entry name" value="ATP-GRASP ENZYME FSQD"/>
    <property type="match status" value="1"/>
</dbReference>
<dbReference type="RefSeq" id="WP_260719673.1">
    <property type="nucleotide sequence ID" value="NZ_CP104377.1"/>
</dbReference>
<evidence type="ECO:0000313" key="6">
    <source>
        <dbReference type="EMBL" id="UXC19633.1"/>
    </source>
</evidence>